<keyword evidence="10" id="KW-1185">Reference proteome</keyword>
<feature type="transmembrane region" description="Helical" evidence="7">
    <location>
        <begin position="421"/>
        <end position="440"/>
    </location>
</feature>
<evidence type="ECO:0000256" key="6">
    <source>
        <dbReference type="ARBA" id="ARBA00023136"/>
    </source>
</evidence>
<evidence type="ECO:0000259" key="8">
    <source>
        <dbReference type="PROSITE" id="PS50850"/>
    </source>
</evidence>
<keyword evidence="5 7" id="KW-1133">Transmembrane helix</keyword>
<feature type="transmembrane region" description="Helical" evidence="7">
    <location>
        <begin position="70"/>
        <end position="91"/>
    </location>
</feature>
<dbReference type="PANTHER" id="PTHR23513:SF9">
    <property type="entry name" value="ENTEROBACTIN EXPORTER ENTS"/>
    <property type="match status" value="1"/>
</dbReference>
<dbReference type="AlphaFoldDB" id="A0A1I0VG34"/>
<feature type="transmembrane region" description="Helical" evidence="7">
    <location>
        <begin position="395"/>
        <end position="415"/>
    </location>
</feature>
<evidence type="ECO:0000256" key="1">
    <source>
        <dbReference type="ARBA" id="ARBA00004429"/>
    </source>
</evidence>
<dbReference type="InterPro" id="IPR010290">
    <property type="entry name" value="TM_effector"/>
</dbReference>
<feature type="transmembrane region" description="Helical" evidence="7">
    <location>
        <begin position="196"/>
        <end position="215"/>
    </location>
</feature>
<dbReference type="Pfam" id="PF05977">
    <property type="entry name" value="MFS_3"/>
    <property type="match status" value="1"/>
</dbReference>
<evidence type="ECO:0000256" key="7">
    <source>
        <dbReference type="SAM" id="Phobius"/>
    </source>
</evidence>
<feature type="transmembrane region" description="Helical" evidence="7">
    <location>
        <begin position="42"/>
        <end position="64"/>
    </location>
</feature>
<comment type="subcellular location">
    <subcellularLocation>
        <location evidence="1">Cell inner membrane</location>
        <topology evidence="1">Multi-pass membrane protein</topology>
    </subcellularLocation>
</comment>
<feature type="transmembrane region" description="Helical" evidence="7">
    <location>
        <begin position="131"/>
        <end position="153"/>
    </location>
</feature>
<name>A0A1I0VG34_9CELL</name>
<evidence type="ECO:0000256" key="2">
    <source>
        <dbReference type="ARBA" id="ARBA00022448"/>
    </source>
</evidence>
<feature type="transmembrane region" description="Helical" evidence="7">
    <location>
        <begin position="103"/>
        <end position="125"/>
    </location>
</feature>
<dbReference type="PROSITE" id="PS50850">
    <property type="entry name" value="MFS"/>
    <property type="match status" value="1"/>
</dbReference>
<dbReference type="CDD" id="cd06173">
    <property type="entry name" value="MFS_MefA_like"/>
    <property type="match status" value="1"/>
</dbReference>
<reference evidence="9 10" key="1">
    <citation type="submission" date="2016-10" db="EMBL/GenBank/DDBJ databases">
        <authorList>
            <person name="de Groot N.N."/>
        </authorList>
    </citation>
    <scope>NUCLEOTIDE SEQUENCE [LARGE SCALE GENOMIC DNA]</scope>
    <source>
        <strain evidence="9 10">CGMCC 4.6945</strain>
    </source>
</reference>
<feature type="transmembrane region" description="Helical" evidence="7">
    <location>
        <begin position="355"/>
        <end position="375"/>
    </location>
</feature>
<dbReference type="Gene3D" id="1.20.1250.20">
    <property type="entry name" value="MFS general substrate transporter like domains"/>
    <property type="match status" value="1"/>
</dbReference>
<feature type="transmembrane region" description="Helical" evidence="7">
    <location>
        <begin position="317"/>
        <end position="335"/>
    </location>
</feature>
<feature type="domain" description="Major facilitator superfamily (MFS) profile" evidence="8">
    <location>
        <begin position="200"/>
        <end position="455"/>
    </location>
</feature>
<dbReference type="InterPro" id="IPR036259">
    <property type="entry name" value="MFS_trans_sf"/>
</dbReference>
<keyword evidence="2" id="KW-0813">Transport</keyword>
<feature type="transmembrane region" description="Helical" evidence="7">
    <location>
        <begin position="165"/>
        <end position="190"/>
    </location>
</feature>
<dbReference type="Proteomes" id="UP000199012">
    <property type="component" value="Unassembled WGS sequence"/>
</dbReference>
<gene>
    <name evidence="9" type="ORF">SAMN05421867_101341</name>
</gene>
<dbReference type="SUPFAM" id="SSF103473">
    <property type="entry name" value="MFS general substrate transporter"/>
    <property type="match status" value="1"/>
</dbReference>
<sequence>MQHGDADDDDLTAGPVVAPPRRRGHLVDLSPLRASPSFARMWAGTAVSTVGTQLTVVAVGLQVYELTGSTLAVSGVGLAALVPTVLAGLYGGVLADALDRRRLLLVAAVVAWCATATIAGLAWAGHEGVGALYALTALTATAGTVLGATRMAVVPRLLPPHLLPAAAALGGITGGLAVTAGPALAGVLVATAGFPLTYTVDVVLFLGAFLGIVQLPPVRPEGERVRAGMGSVVQGLRFLATAPTVRASFVADIAAMALAQPRVLFPAAGAAVLGGGAVTVGVLTAAGAVGAVLSGLLSGRLTGTRRQGVAIARAIQVYGAAVAAFGVVLAVAAATDPAAGTGSVLRAEGLRPVPVAAAALLLAVAGAADNVSSIFRQAVLQQAVPDHLRGRLQGIFIVVVTGGPRVGDLWTGVLATLLAVWLPPLLGGALVVVALAVLLARQPGFRAYDARHPTP</sequence>
<dbReference type="GO" id="GO:0005886">
    <property type="term" value="C:plasma membrane"/>
    <property type="evidence" value="ECO:0007669"/>
    <property type="project" value="UniProtKB-SubCell"/>
</dbReference>
<organism evidence="9 10">
    <name type="scientific">Cellulomonas marina</name>
    <dbReference type="NCBI Taxonomy" id="988821"/>
    <lineage>
        <taxon>Bacteria</taxon>
        <taxon>Bacillati</taxon>
        <taxon>Actinomycetota</taxon>
        <taxon>Actinomycetes</taxon>
        <taxon>Micrococcales</taxon>
        <taxon>Cellulomonadaceae</taxon>
        <taxon>Cellulomonas</taxon>
    </lineage>
</organism>
<accession>A0A1I0VG34</accession>
<evidence type="ECO:0000256" key="5">
    <source>
        <dbReference type="ARBA" id="ARBA00022989"/>
    </source>
</evidence>
<feature type="transmembrane region" description="Helical" evidence="7">
    <location>
        <begin position="271"/>
        <end position="297"/>
    </location>
</feature>
<evidence type="ECO:0000313" key="9">
    <source>
        <dbReference type="EMBL" id="SFA74556.1"/>
    </source>
</evidence>
<dbReference type="EMBL" id="FOKA01000001">
    <property type="protein sequence ID" value="SFA74556.1"/>
    <property type="molecule type" value="Genomic_DNA"/>
</dbReference>
<keyword evidence="4 7" id="KW-0812">Transmembrane</keyword>
<evidence type="ECO:0000313" key="10">
    <source>
        <dbReference type="Proteomes" id="UP000199012"/>
    </source>
</evidence>
<dbReference type="PANTHER" id="PTHR23513">
    <property type="entry name" value="INTEGRAL MEMBRANE EFFLUX PROTEIN-RELATED"/>
    <property type="match status" value="1"/>
</dbReference>
<evidence type="ECO:0000256" key="4">
    <source>
        <dbReference type="ARBA" id="ARBA00022692"/>
    </source>
</evidence>
<keyword evidence="3" id="KW-1003">Cell membrane</keyword>
<dbReference type="STRING" id="988821.SAMN05421867_101341"/>
<dbReference type="GO" id="GO:0022857">
    <property type="term" value="F:transmembrane transporter activity"/>
    <property type="evidence" value="ECO:0007669"/>
    <property type="project" value="InterPro"/>
</dbReference>
<evidence type="ECO:0000256" key="3">
    <source>
        <dbReference type="ARBA" id="ARBA00022475"/>
    </source>
</evidence>
<proteinExistence type="predicted"/>
<keyword evidence="6 7" id="KW-0472">Membrane</keyword>
<dbReference type="RefSeq" id="WP_239078648.1">
    <property type="nucleotide sequence ID" value="NZ_BONM01000003.1"/>
</dbReference>
<protein>
    <submittedName>
        <fullName evidence="9">Transmembrane secretion effector</fullName>
    </submittedName>
</protein>
<dbReference type="InterPro" id="IPR020846">
    <property type="entry name" value="MFS_dom"/>
</dbReference>